<evidence type="ECO:0000256" key="6">
    <source>
        <dbReference type="ARBA" id="ARBA00022741"/>
    </source>
</evidence>
<dbReference type="InterPro" id="IPR049577">
    <property type="entry name" value="GMPP_N"/>
</dbReference>
<dbReference type="Gene3D" id="2.60.120.10">
    <property type="entry name" value="Jelly Rolls"/>
    <property type="match status" value="1"/>
</dbReference>
<evidence type="ECO:0000256" key="1">
    <source>
        <dbReference type="ARBA" id="ARBA00004823"/>
    </source>
</evidence>
<protein>
    <recommendedName>
        <fullName evidence="3">mannose-1-phosphate guanylyltransferase</fullName>
        <ecNumber evidence="3">2.7.7.13</ecNumber>
    </recommendedName>
</protein>
<dbReference type="InterPro" id="IPR054566">
    <property type="entry name" value="ManC/GMP-like_b-helix"/>
</dbReference>
<dbReference type="NCBIfam" id="TIGR01479">
    <property type="entry name" value="GMP_PMI"/>
    <property type="match status" value="1"/>
</dbReference>
<comment type="similarity">
    <text evidence="2 9">Belongs to the mannose-6-phosphate isomerase type 2 family.</text>
</comment>
<evidence type="ECO:0000313" key="13">
    <source>
        <dbReference type="EMBL" id="SEI68027.1"/>
    </source>
</evidence>
<evidence type="ECO:0000259" key="11">
    <source>
        <dbReference type="Pfam" id="PF01050"/>
    </source>
</evidence>
<keyword evidence="7" id="KW-0342">GTP-binding</keyword>
<dbReference type="Pfam" id="PF00483">
    <property type="entry name" value="NTP_transferase"/>
    <property type="match status" value="1"/>
</dbReference>
<organism evidence="13 14">
    <name type="scientific">Allopseudospirillum japonicum</name>
    <dbReference type="NCBI Taxonomy" id="64971"/>
    <lineage>
        <taxon>Bacteria</taxon>
        <taxon>Pseudomonadati</taxon>
        <taxon>Pseudomonadota</taxon>
        <taxon>Gammaproteobacteria</taxon>
        <taxon>Oceanospirillales</taxon>
        <taxon>Oceanospirillaceae</taxon>
        <taxon>Allopseudospirillum</taxon>
    </lineage>
</organism>
<evidence type="ECO:0000256" key="7">
    <source>
        <dbReference type="ARBA" id="ARBA00023134"/>
    </source>
</evidence>
<dbReference type="OrthoDB" id="9806359at2"/>
<dbReference type="Pfam" id="PF22640">
    <property type="entry name" value="ManC_GMP_beta-helix"/>
    <property type="match status" value="1"/>
</dbReference>
<evidence type="ECO:0000259" key="12">
    <source>
        <dbReference type="Pfam" id="PF22640"/>
    </source>
</evidence>
<dbReference type="InterPro" id="IPR014710">
    <property type="entry name" value="RmlC-like_jellyroll"/>
</dbReference>
<evidence type="ECO:0000259" key="10">
    <source>
        <dbReference type="Pfam" id="PF00483"/>
    </source>
</evidence>
<dbReference type="InterPro" id="IPR006375">
    <property type="entry name" value="Man1P_GuaTrfase/Man6P_Isoase"/>
</dbReference>
<dbReference type="InterPro" id="IPR001538">
    <property type="entry name" value="Man6P_isomerase-2_C"/>
</dbReference>
<comment type="pathway">
    <text evidence="1">Nucleotide-sugar biosynthesis; GDP-alpha-D-mannose biosynthesis; GDP-alpha-D-mannose from alpha-D-mannose 1-phosphate (GTP route): step 1/1.</text>
</comment>
<keyword evidence="5 13" id="KW-0548">Nucleotidyltransferase</keyword>
<keyword evidence="14" id="KW-1185">Reference proteome</keyword>
<dbReference type="RefSeq" id="WP_093309790.1">
    <property type="nucleotide sequence ID" value="NZ_FNYH01000007.1"/>
</dbReference>
<dbReference type="Gene3D" id="3.90.550.10">
    <property type="entry name" value="Spore Coat Polysaccharide Biosynthesis Protein SpsA, Chain A"/>
    <property type="match status" value="1"/>
</dbReference>
<evidence type="ECO:0000313" key="14">
    <source>
        <dbReference type="Proteomes" id="UP000242999"/>
    </source>
</evidence>
<accession>A0A1H6STD7</accession>
<dbReference type="GO" id="GO:0004475">
    <property type="term" value="F:mannose-1-phosphate guanylyltransferase (GTP) activity"/>
    <property type="evidence" value="ECO:0007669"/>
    <property type="project" value="UniProtKB-EC"/>
</dbReference>
<keyword evidence="4 13" id="KW-0808">Transferase</keyword>
<feature type="domain" description="MannoseP isomerase/GMP-like beta-helix" evidence="12">
    <location>
        <begin position="299"/>
        <end position="349"/>
    </location>
</feature>
<dbReference type="PANTHER" id="PTHR46390">
    <property type="entry name" value="MANNOSE-1-PHOSPHATE GUANYLYLTRANSFERASE"/>
    <property type="match status" value="1"/>
</dbReference>
<comment type="catalytic activity">
    <reaction evidence="8">
        <text>alpha-D-mannose 1-phosphate + GTP + H(+) = GDP-alpha-D-mannose + diphosphate</text>
        <dbReference type="Rhea" id="RHEA:15229"/>
        <dbReference type="ChEBI" id="CHEBI:15378"/>
        <dbReference type="ChEBI" id="CHEBI:33019"/>
        <dbReference type="ChEBI" id="CHEBI:37565"/>
        <dbReference type="ChEBI" id="CHEBI:57527"/>
        <dbReference type="ChEBI" id="CHEBI:58409"/>
        <dbReference type="EC" id="2.7.7.13"/>
    </reaction>
</comment>
<name>A0A1H6STD7_9GAMM</name>
<gene>
    <name evidence="13" type="ORF">SAMN05421831_10780</name>
</gene>
<proteinExistence type="inferred from homology"/>
<evidence type="ECO:0000256" key="2">
    <source>
        <dbReference type="ARBA" id="ARBA00006115"/>
    </source>
</evidence>
<dbReference type="STRING" id="64971.SAMN05421831_10780"/>
<dbReference type="CDD" id="cd02509">
    <property type="entry name" value="GDP-M1P_Guanylyltransferase"/>
    <property type="match status" value="1"/>
</dbReference>
<dbReference type="EMBL" id="FNYH01000007">
    <property type="protein sequence ID" value="SEI68027.1"/>
    <property type="molecule type" value="Genomic_DNA"/>
</dbReference>
<dbReference type="EC" id="2.7.7.13" evidence="3"/>
<dbReference type="GO" id="GO:0005525">
    <property type="term" value="F:GTP binding"/>
    <property type="evidence" value="ECO:0007669"/>
    <property type="project" value="UniProtKB-KW"/>
</dbReference>
<dbReference type="SUPFAM" id="SSF51182">
    <property type="entry name" value="RmlC-like cupins"/>
    <property type="match status" value="1"/>
</dbReference>
<evidence type="ECO:0000256" key="8">
    <source>
        <dbReference type="ARBA" id="ARBA00047343"/>
    </source>
</evidence>
<keyword evidence="6" id="KW-0547">Nucleotide-binding</keyword>
<dbReference type="FunFam" id="3.90.550.10:FF:000046">
    <property type="entry name" value="Mannose-1-phosphate guanylyltransferase (GDP)"/>
    <property type="match status" value="1"/>
</dbReference>
<dbReference type="InterPro" id="IPR051161">
    <property type="entry name" value="Mannose-6P_isomerase_type2"/>
</dbReference>
<dbReference type="FunFam" id="2.60.120.10:FF:000032">
    <property type="entry name" value="Mannose-1-phosphate guanylyltransferase/mannose-6-phosphate isomerase"/>
    <property type="match status" value="1"/>
</dbReference>
<dbReference type="InterPro" id="IPR029044">
    <property type="entry name" value="Nucleotide-diphossugar_trans"/>
</dbReference>
<dbReference type="Pfam" id="PF01050">
    <property type="entry name" value="MannoseP_isomer"/>
    <property type="match status" value="1"/>
</dbReference>
<dbReference type="UniPathway" id="UPA00126">
    <property type="reaction ID" value="UER00930"/>
</dbReference>
<dbReference type="GO" id="GO:0016853">
    <property type="term" value="F:isomerase activity"/>
    <property type="evidence" value="ECO:0007669"/>
    <property type="project" value="UniProtKB-KW"/>
</dbReference>
<keyword evidence="13" id="KW-0413">Isomerase</keyword>
<dbReference type="InterPro" id="IPR005835">
    <property type="entry name" value="NTP_transferase_dom"/>
</dbReference>
<dbReference type="InterPro" id="IPR011051">
    <property type="entry name" value="RmlC_Cupin_sf"/>
</dbReference>
<evidence type="ECO:0000256" key="5">
    <source>
        <dbReference type="ARBA" id="ARBA00022695"/>
    </source>
</evidence>
<evidence type="ECO:0000256" key="9">
    <source>
        <dbReference type="RuleBase" id="RU004190"/>
    </source>
</evidence>
<evidence type="ECO:0000256" key="4">
    <source>
        <dbReference type="ARBA" id="ARBA00022679"/>
    </source>
</evidence>
<dbReference type="GO" id="GO:0009298">
    <property type="term" value="P:GDP-mannose biosynthetic process"/>
    <property type="evidence" value="ECO:0007669"/>
    <property type="project" value="UniProtKB-UniPathway"/>
</dbReference>
<dbReference type="Proteomes" id="UP000242999">
    <property type="component" value="Unassembled WGS sequence"/>
</dbReference>
<dbReference type="CDD" id="cd02213">
    <property type="entry name" value="cupin_PMI_typeII_C"/>
    <property type="match status" value="1"/>
</dbReference>
<feature type="domain" description="Mannose-6-phosphate isomerase type II C-terminal" evidence="11">
    <location>
        <begin position="354"/>
        <end position="474"/>
    </location>
</feature>
<evidence type="ECO:0000256" key="3">
    <source>
        <dbReference type="ARBA" id="ARBA00012387"/>
    </source>
</evidence>
<reference evidence="14" key="1">
    <citation type="submission" date="2016-10" db="EMBL/GenBank/DDBJ databases">
        <authorList>
            <person name="Varghese N."/>
            <person name="Submissions S."/>
        </authorList>
    </citation>
    <scope>NUCLEOTIDE SEQUENCE [LARGE SCALE GENOMIC DNA]</scope>
    <source>
        <strain evidence="14">DSM 7165</strain>
    </source>
</reference>
<dbReference type="AlphaFoldDB" id="A0A1H6STD7"/>
<feature type="domain" description="Nucleotidyl transferase" evidence="10">
    <location>
        <begin position="4"/>
        <end position="285"/>
    </location>
</feature>
<dbReference type="SUPFAM" id="SSF53448">
    <property type="entry name" value="Nucleotide-diphospho-sugar transferases"/>
    <property type="match status" value="1"/>
</dbReference>
<dbReference type="PANTHER" id="PTHR46390:SF1">
    <property type="entry name" value="MANNOSE-1-PHOSPHATE GUANYLYLTRANSFERASE"/>
    <property type="match status" value="1"/>
</dbReference>
<sequence>MITPVILSGGVGSRLWPVSREHHPKQFLNLTDAHASMLQQTLLRLQGLDTGIQAPILVCNQDHRFLVAEQIQQLGQQARAILLEPCGRNTAPAVAQAALHLLHQGEDPLMLVLPADHVIQDTAAFVAQIAQASTAAAQGALVTLGIVPTCAHTGYGYIQRGKARADGGFAIARFVEKPPQAQAQAYVDAGDYYWNSGMFLMRASRYLEELETHAPALLEACKIAYQGAQQDLDFLRLPAQAFAACPADSIDYAVMEHTQAGVVFPLQAGWSDVGAWDALWEVMQAGQAQGVYTHGDVLTHNTRNAYVYSSARLVATVGMQDVIVVETDDAVLVAHKDQTQDVKHIVQQLKQAQRPECETHQRVYRPWGYYQTLVHGEGFQVKQIVVNPGQSLSLQMHYHRAEHWVIVQGTARVLTASATDPQRLESTLLSEDESTYISLGTVHRLENPGVIPLKLIEVQTGTYLGEDDIVRFEDQYGRQETVPHA</sequence>
<dbReference type="GO" id="GO:0000271">
    <property type="term" value="P:polysaccharide biosynthetic process"/>
    <property type="evidence" value="ECO:0007669"/>
    <property type="project" value="InterPro"/>
</dbReference>